<dbReference type="Gene3D" id="3.40.50.11500">
    <property type="match status" value="1"/>
</dbReference>
<keyword evidence="3" id="KW-1185">Reference proteome</keyword>
<dbReference type="GO" id="GO:0032483">
    <property type="term" value="P:regulation of Rab protein signal transduction"/>
    <property type="evidence" value="ECO:0007669"/>
    <property type="project" value="TreeGrafter"/>
</dbReference>
<dbReference type="InterPro" id="IPR051696">
    <property type="entry name" value="DENN_Domain_GEFs"/>
</dbReference>
<comment type="caution">
    <text evidence="2">The sequence shown here is derived from an EMBL/GenBank/DDBJ whole genome shotgun (WGS) entry which is preliminary data.</text>
</comment>
<dbReference type="InterPro" id="IPR005113">
    <property type="entry name" value="uDENN_dom"/>
</dbReference>
<evidence type="ECO:0000313" key="2">
    <source>
        <dbReference type="EMBL" id="CAI2378534.1"/>
    </source>
</evidence>
<dbReference type="Pfam" id="PF02141">
    <property type="entry name" value="DENN"/>
    <property type="match status" value="1"/>
</dbReference>
<feature type="domain" description="UDENN" evidence="1">
    <location>
        <begin position="25"/>
        <end position="537"/>
    </location>
</feature>
<reference evidence="2" key="1">
    <citation type="submission" date="2023-07" db="EMBL/GenBank/DDBJ databases">
        <authorList>
            <consortium name="AG Swart"/>
            <person name="Singh M."/>
            <person name="Singh A."/>
            <person name="Seah K."/>
            <person name="Emmerich C."/>
        </authorList>
    </citation>
    <scope>NUCLEOTIDE SEQUENCE</scope>
    <source>
        <strain evidence="2">DP1</strain>
    </source>
</reference>
<dbReference type="InterPro" id="IPR037516">
    <property type="entry name" value="Tripartite_DENN"/>
</dbReference>
<dbReference type="PANTHER" id="PTHR12296">
    <property type="entry name" value="DENN DOMAIN-CONTAINING PROTEIN 4"/>
    <property type="match status" value="1"/>
</dbReference>
<sequence length="1031" mass="122029">MSEWEKAFEQSKPLITYAFLSGLTTDYLVEIFDQIRQEKDPTMNHIEQVVLDRIPRKDRPDYEFPSTAPIFLEGYNIKTEHENPYFVPIVLTSTEAGRSYGFALLFYENLKDHVKVIQDLLDSEDAEDILDNFNAKNQFEMFEEDRGRIGTIVEDERESISANPIMKIKEFLMKFNDEELSKDQIFDGKDYYIPKALFLLSRFPIFETIEQILRHLYINCQIGTEFPIESYLSYLTHYAPLPEIGSQITYSFPNKKQFVVESKLLNELPVVPINFFCDFFMDSFLSMPNLFELLNFFLCQLGSTVFISESANKIVISTEVLRSIIFPFDYDETYIPCLPSALINYLEAPFPVLVGLVVTKEEQLEEAYSIASNKTLFVDIDNNKLRVKFCDEILDIKDFRKQSEIIEQDIKVSFANKTLPLKSKLDKVTLGVETAVHQYKKGLKTDQDGGKLREEMVNNIRSCFLRYFVNIFRDYEKYIEEPQDLSIYDTDIREIFNEKQFIAHSKVSKSCDFYQDFFQTRLWVRFLEMKKIPDELTHWTNINIFDENILKKMNDYVMNYWKKVDTPFLDEVKDVKTYTFLFDPSKYISKEGSLEEAYFEAKDKQKTLISRYICTDQSQISRGKFFYQIFPCFVTSYLPNSFNFPVDMITPDLSKEYQEEEKTFKSMKVKRKTYNYLSTIECATLEDDMLVIWIIMWRMCFKFIPQEEEKAFRVDQLCGILHRHLKNNKKFKKALLLFEEVLNVILKHGNLSMVKQVLKLMKYLQIKRNSTIDNIFFMAIRKKREILSRMEEVKADGSHVKISEMIAEIEGNHISVRNFRKWDKSLDSSKRETIVSKKLFMRRTFKSGKDVHNFMIKDIISMSADAYCSKCEKMLRWLQIQKCKQSDDEHGLFCPDCLGRMEANLHVVIGCKQNLPVTTHLSESQSYLRIKDLRRLINDLYEIRLVQTEEEIFGLTIFRELSRQLFWNCIFHMIDYKMPYDFILPYEGSDIFKELKNANRHIFISHTDEVEGFQIAVRQRRHKSDVPRMYL</sequence>
<dbReference type="SMART" id="SM00801">
    <property type="entry name" value="dDENN"/>
    <property type="match status" value="1"/>
</dbReference>
<name>A0AAD1XTD5_EUPCR</name>
<dbReference type="InterPro" id="IPR001194">
    <property type="entry name" value="cDENN_dom"/>
</dbReference>
<dbReference type="GO" id="GO:0031410">
    <property type="term" value="C:cytoplasmic vesicle"/>
    <property type="evidence" value="ECO:0007669"/>
    <property type="project" value="TreeGrafter"/>
</dbReference>
<gene>
    <name evidence="2" type="ORF">ECRASSUSDP1_LOCUS19931</name>
</gene>
<dbReference type="SMART" id="SM00799">
    <property type="entry name" value="DENN"/>
    <property type="match status" value="1"/>
</dbReference>
<evidence type="ECO:0000313" key="3">
    <source>
        <dbReference type="Proteomes" id="UP001295684"/>
    </source>
</evidence>
<dbReference type="PANTHER" id="PTHR12296:SF21">
    <property type="entry name" value="DENN DOMAIN-CONTAINING PROTEIN 3"/>
    <property type="match status" value="1"/>
</dbReference>
<dbReference type="AlphaFoldDB" id="A0AAD1XTD5"/>
<dbReference type="PROSITE" id="PS50211">
    <property type="entry name" value="DENN"/>
    <property type="match status" value="1"/>
</dbReference>
<dbReference type="Pfam" id="PF03456">
    <property type="entry name" value="uDENN"/>
    <property type="match status" value="1"/>
</dbReference>
<dbReference type="InterPro" id="IPR043153">
    <property type="entry name" value="DENN_C"/>
</dbReference>
<evidence type="ECO:0000259" key="1">
    <source>
        <dbReference type="PROSITE" id="PS50211"/>
    </source>
</evidence>
<dbReference type="Proteomes" id="UP001295684">
    <property type="component" value="Unassembled WGS sequence"/>
</dbReference>
<organism evidence="2 3">
    <name type="scientific">Euplotes crassus</name>
    <dbReference type="NCBI Taxonomy" id="5936"/>
    <lineage>
        <taxon>Eukaryota</taxon>
        <taxon>Sar</taxon>
        <taxon>Alveolata</taxon>
        <taxon>Ciliophora</taxon>
        <taxon>Intramacronucleata</taxon>
        <taxon>Spirotrichea</taxon>
        <taxon>Hypotrichia</taxon>
        <taxon>Euplotida</taxon>
        <taxon>Euplotidae</taxon>
        <taxon>Moneuplotes</taxon>
    </lineage>
</organism>
<accession>A0AAD1XTD5</accession>
<dbReference type="EMBL" id="CAMPGE010020268">
    <property type="protein sequence ID" value="CAI2378534.1"/>
    <property type="molecule type" value="Genomic_DNA"/>
</dbReference>
<dbReference type="InterPro" id="IPR005112">
    <property type="entry name" value="dDENN_dom"/>
</dbReference>
<proteinExistence type="predicted"/>
<protein>
    <recommendedName>
        <fullName evidence="1">UDENN domain-containing protein</fullName>
    </recommendedName>
</protein>